<dbReference type="Pfam" id="PF13487">
    <property type="entry name" value="HD_5"/>
    <property type="match status" value="1"/>
</dbReference>
<dbReference type="PROSITE" id="PS51832">
    <property type="entry name" value="HD_GYP"/>
    <property type="match status" value="1"/>
</dbReference>
<sequence>MDQFSTSYMIGGNEKLSGIGRLTPECSRHQANPRNGVNGGRPRRRDQRRRPTDTGTVERAVTLFGGILPTAACARKSFFAVARQGQRMILKATSISRRGKRMATWYDPYLLLGDPVIVTDADHRILTVNNAYEEASGYRREDIIGKDAGYIKSGLTHPSVYRSMKECLGNAQVWKGILTNRRPDGRLWNSSLTITPVHRPDGLYYLGVCRDVQNITSQDISDSYQQLFFLIAEIAEAGDPSVAPHLFRVRHISTFLTRWLGWPEIQATWVGTASVLHDVGKLYIPRELLFRPGPLTHQERRLVETHTTMGAELLMRLNDNMAKIYGYNEALVMAKDIAECHHEHVDGGYPNGLRGDEIPESARIVAVADVTDALLSRRPYKTPWSSSSVQEYLREKRGRQFDPAMVNVLLEHWDDVEQLYSQNDKRDKISSSPM</sequence>
<evidence type="ECO:0008006" key="6">
    <source>
        <dbReference type="Google" id="ProtNLM"/>
    </source>
</evidence>
<evidence type="ECO:0000313" key="5">
    <source>
        <dbReference type="Proteomes" id="UP000231932"/>
    </source>
</evidence>
<dbReference type="PANTHER" id="PTHR45228">
    <property type="entry name" value="CYCLIC DI-GMP PHOSPHODIESTERASE TM_0186-RELATED"/>
    <property type="match status" value="1"/>
</dbReference>
<dbReference type="Proteomes" id="UP000231932">
    <property type="component" value="Chromosome"/>
</dbReference>
<evidence type="ECO:0000259" key="3">
    <source>
        <dbReference type="PROSITE" id="PS51832"/>
    </source>
</evidence>
<evidence type="ECO:0000313" key="4">
    <source>
        <dbReference type="EMBL" id="ATY84569.1"/>
    </source>
</evidence>
<feature type="domain" description="PAS" evidence="2">
    <location>
        <begin position="114"/>
        <end position="171"/>
    </location>
</feature>
<dbReference type="Gene3D" id="1.10.3210.10">
    <property type="entry name" value="Hypothetical protein af1432"/>
    <property type="match status" value="1"/>
</dbReference>
<evidence type="ECO:0000259" key="2">
    <source>
        <dbReference type="PROSITE" id="PS50112"/>
    </source>
</evidence>
<keyword evidence="5" id="KW-1185">Reference proteome</keyword>
<dbReference type="PROSITE" id="PS50112">
    <property type="entry name" value="PAS"/>
    <property type="match status" value="1"/>
</dbReference>
<evidence type="ECO:0000256" key="1">
    <source>
        <dbReference type="SAM" id="MobiDB-lite"/>
    </source>
</evidence>
<name>A0A2K8N5E1_9BACL</name>
<reference evidence="5" key="1">
    <citation type="submission" date="2017-11" db="EMBL/GenBank/DDBJ databases">
        <title>Complete Genome Sequence of Kyrpidia sp. Strain EA-1, a thermophilic, hydrogen-oxidizing Bacterium, isolated from the Azores.</title>
        <authorList>
            <person name="Reiner J.E."/>
            <person name="Lapp C.J."/>
            <person name="Bunk B."/>
            <person name="Gescher J."/>
        </authorList>
    </citation>
    <scope>NUCLEOTIDE SEQUENCE [LARGE SCALE GENOMIC DNA]</scope>
    <source>
        <strain evidence="5">EA-1</strain>
    </source>
</reference>
<dbReference type="InterPro" id="IPR035965">
    <property type="entry name" value="PAS-like_dom_sf"/>
</dbReference>
<dbReference type="PANTHER" id="PTHR45228:SF8">
    <property type="entry name" value="TWO-COMPONENT RESPONSE REGULATOR-RELATED"/>
    <property type="match status" value="1"/>
</dbReference>
<dbReference type="InterPro" id="IPR000014">
    <property type="entry name" value="PAS"/>
</dbReference>
<organism evidence="4 5">
    <name type="scientific">Kyrpidia spormannii</name>
    <dbReference type="NCBI Taxonomy" id="2055160"/>
    <lineage>
        <taxon>Bacteria</taxon>
        <taxon>Bacillati</taxon>
        <taxon>Bacillota</taxon>
        <taxon>Bacilli</taxon>
        <taxon>Bacillales</taxon>
        <taxon>Alicyclobacillaceae</taxon>
        <taxon>Kyrpidia</taxon>
    </lineage>
</organism>
<dbReference type="Pfam" id="PF13426">
    <property type="entry name" value="PAS_9"/>
    <property type="match status" value="1"/>
</dbReference>
<dbReference type="CDD" id="cd00077">
    <property type="entry name" value="HDc"/>
    <property type="match status" value="1"/>
</dbReference>
<dbReference type="Gene3D" id="3.30.450.20">
    <property type="entry name" value="PAS domain"/>
    <property type="match status" value="1"/>
</dbReference>
<protein>
    <recommendedName>
        <fullName evidence="6">PAS domain S-box protein</fullName>
    </recommendedName>
</protein>
<dbReference type="NCBIfam" id="TIGR00229">
    <property type="entry name" value="sensory_box"/>
    <property type="match status" value="1"/>
</dbReference>
<feature type="region of interest" description="Disordered" evidence="1">
    <location>
        <begin position="15"/>
        <end position="55"/>
    </location>
</feature>
<dbReference type="InterPro" id="IPR037522">
    <property type="entry name" value="HD_GYP_dom"/>
</dbReference>
<dbReference type="OrthoDB" id="9759601at2"/>
<proteinExistence type="predicted"/>
<dbReference type="SUPFAM" id="SSF109604">
    <property type="entry name" value="HD-domain/PDEase-like"/>
    <property type="match status" value="1"/>
</dbReference>
<dbReference type="SMART" id="SM00091">
    <property type="entry name" value="PAS"/>
    <property type="match status" value="1"/>
</dbReference>
<dbReference type="EMBL" id="CP024955">
    <property type="protein sequence ID" value="ATY84569.1"/>
    <property type="molecule type" value="Genomic_DNA"/>
</dbReference>
<dbReference type="KEGG" id="kyr:CVV65_06100"/>
<dbReference type="AlphaFoldDB" id="A0A2K8N5E1"/>
<gene>
    <name evidence="4" type="ORF">CVV65_06100</name>
</gene>
<dbReference type="InterPro" id="IPR003607">
    <property type="entry name" value="HD/PDEase_dom"/>
</dbReference>
<dbReference type="SMART" id="SM00471">
    <property type="entry name" value="HDc"/>
    <property type="match status" value="1"/>
</dbReference>
<dbReference type="CDD" id="cd00130">
    <property type="entry name" value="PAS"/>
    <property type="match status" value="1"/>
</dbReference>
<dbReference type="InterPro" id="IPR052020">
    <property type="entry name" value="Cyclic_di-GMP/3'3'-cGAMP_PDE"/>
</dbReference>
<feature type="domain" description="HD-GYP" evidence="3">
    <location>
        <begin position="220"/>
        <end position="425"/>
    </location>
</feature>
<accession>A0A2K8N5E1</accession>
<dbReference type="SUPFAM" id="SSF55785">
    <property type="entry name" value="PYP-like sensor domain (PAS domain)"/>
    <property type="match status" value="1"/>
</dbReference>